<keyword evidence="11" id="KW-1185">Reference proteome</keyword>
<dbReference type="Pfam" id="PF14845">
    <property type="entry name" value="Glycohydro_20b2"/>
    <property type="match status" value="1"/>
</dbReference>
<evidence type="ECO:0000256" key="3">
    <source>
        <dbReference type="ARBA" id="ARBA00022729"/>
    </source>
</evidence>
<evidence type="ECO:0000256" key="6">
    <source>
        <dbReference type="ARBA" id="ARBA00023295"/>
    </source>
</evidence>
<keyword evidence="3 8" id="KW-0732">Signal</keyword>
<evidence type="ECO:0000256" key="2">
    <source>
        <dbReference type="ARBA" id="ARBA00006285"/>
    </source>
</evidence>
<dbReference type="Gene3D" id="3.30.379.10">
    <property type="entry name" value="Chitobiase/beta-hexosaminidase domain 2-like"/>
    <property type="match status" value="1"/>
</dbReference>
<sequence length="596" mass="67862">MSRICLLLCLASIFLVQQVASSSEWSYICQKGNCLKVRAEQKESAISLGACRLMCSSYASLWPKPTGKMEFKKSLIQLNVNSIDVLMPGEDTPVKRLVSAAAQRFKKNIDLLAPENGRKPGGRSLVVNLHLKKTGSDKVVYQQDETYSLNVSVHTDGRIISDIEAENFYGARNGLESLSQLIIWDDIRSEYQMLDSVYLKDGPVYPHRGILLDTARNFISTDSIKRTIEAMGASKLNIFHWHITDSQSFPYTSKSAPYLTKLGAYTPSKVYSSQDVDEIIAFGKVRGVKVLPEFDAPAHVGEGWQDTGYLACFDKKPWQKYCVEPPCGQLDPTQDGMYDVLELIYKDMIEQFDPDIFHMGGDEVHEGCWDSERKIAEWMTDNNYTLNEAGFIKLWDKFQREALKRFTKQRGYDVPIILWTSTLTDEKYLMKYLPNSTYIIQIWTTGSDKQIRVLLENGYRTILSNYDALYFDCGFGSWVADGNNWCSPYIGWQKVYENSPAKIAGKYSHLMMGAEAALWTEQSDDASVDGRIWPRAAALAERLWAEPKSTWKDAEDRFMIHRERLLKFKVNADSLQPEWCRQHQGSCSTDGILNMP</sequence>
<evidence type="ECO:0000256" key="4">
    <source>
        <dbReference type="ARBA" id="ARBA00022801"/>
    </source>
</evidence>
<comment type="catalytic activity">
    <reaction evidence="1 7">
        <text>Hydrolysis of terminal non-reducing N-acetyl-D-hexosamine residues in N-acetyl-beta-D-hexosaminides.</text>
        <dbReference type="EC" id="3.2.1.52"/>
    </reaction>
</comment>
<dbReference type="RefSeq" id="XP_017771963.1">
    <property type="nucleotide sequence ID" value="XM_017916474.1"/>
</dbReference>
<evidence type="ECO:0000256" key="5">
    <source>
        <dbReference type="ARBA" id="ARBA00023180"/>
    </source>
</evidence>
<gene>
    <name evidence="12 13 14" type="primary">LOC108559261</name>
</gene>
<keyword evidence="6 7" id="KW-0326">Glycosidase</keyword>
<evidence type="ECO:0000313" key="12">
    <source>
        <dbReference type="RefSeq" id="XP_017771963.1"/>
    </source>
</evidence>
<evidence type="ECO:0000313" key="11">
    <source>
        <dbReference type="Proteomes" id="UP000695000"/>
    </source>
</evidence>
<dbReference type="PANTHER" id="PTHR22600">
    <property type="entry name" value="BETA-HEXOSAMINIDASE"/>
    <property type="match status" value="1"/>
</dbReference>
<keyword evidence="5" id="KW-0325">Glycoprotein</keyword>
<name>A0ABM1MBL5_NICVS</name>
<accession>A0ABM1MBL5</accession>
<evidence type="ECO:0000259" key="9">
    <source>
        <dbReference type="Pfam" id="PF00728"/>
    </source>
</evidence>
<dbReference type="PRINTS" id="PR00738">
    <property type="entry name" value="GLHYDRLASE20"/>
</dbReference>
<dbReference type="Gene3D" id="3.20.20.80">
    <property type="entry name" value="Glycosidases"/>
    <property type="match status" value="1"/>
</dbReference>
<dbReference type="RefSeq" id="XP_017771964.1">
    <property type="nucleotide sequence ID" value="XM_017916475.1"/>
</dbReference>
<dbReference type="SUPFAM" id="SSF51445">
    <property type="entry name" value="(Trans)glycosidases"/>
    <property type="match status" value="1"/>
</dbReference>
<comment type="similarity">
    <text evidence="2 7">Belongs to the glycosyl hydrolase 20 family.</text>
</comment>
<feature type="chain" id="PRO_5045022689" description="Beta-hexosaminidase" evidence="8">
    <location>
        <begin position="22"/>
        <end position="596"/>
    </location>
</feature>
<dbReference type="SUPFAM" id="SSF55545">
    <property type="entry name" value="beta-N-acetylhexosaminidase-like domain"/>
    <property type="match status" value="1"/>
</dbReference>
<dbReference type="EC" id="3.2.1.52" evidence="7"/>
<dbReference type="InterPro" id="IPR029018">
    <property type="entry name" value="Hex-like_dom2"/>
</dbReference>
<evidence type="ECO:0000313" key="14">
    <source>
        <dbReference type="RefSeq" id="XP_017771965.1"/>
    </source>
</evidence>
<dbReference type="GeneID" id="108559261"/>
<dbReference type="InterPro" id="IPR025705">
    <property type="entry name" value="Beta_hexosaminidase_sua/sub"/>
</dbReference>
<proteinExistence type="inferred from homology"/>
<dbReference type="Pfam" id="PF00728">
    <property type="entry name" value="Glyco_hydro_20"/>
    <property type="match status" value="1"/>
</dbReference>
<evidence type="ECO:0000259" key="10">
    <source>
        <dbReference type="Pfam" id="PF14845"/>
    </source>
</evidence>
<feature type="signal peptide" evidence="8">
    <location>
        <begin position="1"/>
        <end position="21"/>
    </location>
</feature>
<evidence type="ECO:0000313" key="13">
    <source>
        <dbReference type="RefSeq" id="XP_017771964.1"/>
    </source>
</evidence>
<dbReference type="PANTHER" id="PTHR22600:SF26">
    <property type="entry name" value="BETA-N-ACETYLHEXOSAMINIDASE"/>
    <property type="match status" value="1"/>
</dbReference>
<reference evidence="12 13" key="1">
    <citation type="submission" date="2025-05" db="UniProtKB">
        <authorList>
            <consortium name="RefSeq"/>
        </authorList>
    </citation>
    <scope>IDENTIFICATION</scope>
    <source>
        <tissue evidence="12 13">Whole Larva</tissue>
    </source>
</reference>
<dbReference type="RefSeq" id="XP_017771965.1">
    <property type="nucleotide sequence ID" value="XM_017916476.1"/>
</dbReference>
<feature type="domain" description="Glycoside hydrolase family 20 catalytic" evidence="9">
    <location>
        <begin position="205"/>
        <end position="546"/>
    </location>
</feature>
<dbReference type="InterPro" id="IPR017853">
    <property type="entry name" value="GH"/>
</dbReference>
<dbReference type="InterPro" id="IPR015883">
    <property type="entry name" value="Glyco_hydro_20_cat"/>
</dbReference>
<keyword evidence="4 7" id="KW-0378">Hydrolase</keyword>
<dbReference type="CDD" id="cd06562">
    <property type="entry name" value="GH20_HexA_HexB-like"/>
    <property type="match status" value="1"/>
</dbReference>
<organism evidence="11 14">
    <name type="scientific">Nicrophorus vespilloides</name>
    <name type="common">Boreal carrion beetle</name>
    <dbReference type="NCBI Taxonomy" id="110193"/>
    <lineage>
        <taxon>Eukaryota</taxon>
        <taxon>Metazoa</taxon>
        <taxon>Ecdysozoa</taxon>
        <taxon>Arthropoda</taxon>
        <taxon>Hexapoda</taxon>
        <taxon>Insecta</taxon>
        <taxon>Pterygota</taxon>
        <taxon>Neoptera</taxon>
        <taxon>Endopterygota</taxon>
        <taxon>Coleoptera</taxon>
        <taxon>Polyphaga</taxon>
        <taxon>Staphyliniformia</taxon>
        <taxon>Silphidae</taxon>
        <taxon>Nicrophorinae</taxon>
        <taxon>Nicrophorus</taxon>
    </lineage>
</organism>
<evidence type="ECO:0000256" key="1">
    <source>
        <dbReference type="ARBA" id="ARBA00001231"/>
    </source>
</evidence>
<protein>
    <recommendedName>
        <fullName evidence="7">Beta-hexosaminidase</fullName>
        <ecNumber evidence="7">3.2.1.52</ecNumber>
    </recommendedName>
</protein>
<dbReference type="InterPro" id="IPR029019">
    <property type="entry name" value="HEX_eukaryotic_N"/>
</dbReference>
<feature type="domain" description="Beta-hexosaminidase eukaryotic type N-terminal" evidence="10">
    <location>
        <begin position="61"/>
        <end position="181"/>
    </location>
</feature>
<dbReference type="Proteomes" id="UP000695000">
    <property type="component" value="Unplaced"/>
</dbReference>
<evidence type="ECO:0000256" key="7">
    <source>
        <dbReference type="PIRNR" id="PIRNR001093"/>
    </source>
</evidence>
<dbReference type="PIRSF" id="PIRSF001093">
    <property type="entry name" value="B-hxosamndse_ab_euk"/>
    <property type="match status" value="1"/>
</dbReference>
<evidence type="ECO:0000256" key="8">
    <source>
        <dbReference type="SAM" id="SignalP"/>
    </source>
</evidence>